<name>A0A235BSA4_UNCW3</name>
<dbReference type="PANTHER" id="PTHR34478">
    <property type="entry name" value="PROTEIN LEMA"/>
    <property type="match status" value="1"/>
</dbReference>
<gene>
    <name evidence="8" type="ORF">CH333_07875</name>
    <name evidence="7" type="ORF">CH333_08890</name>
</gene>
<keyword evidence="3 6" id="KW-0812">Transmembrane</keyword>
<dbReference type="EMBL" id="NOZQ01000182">
    <property type="protein sequence ID" value="OYD14445.1"/>
    <property type="molecule type" value="Genomic_DNA"/>
</dbReference>
<evidence type="ECO:0000256" key="1">
    <source>
        <dbReference type="ARBA" id="ARBA00004167"/>
    </source>
</evidence>
<evidence type="ECO:0000313" key="8">
    <source>
        <dbReference type="EMBL" id="OYD14445.1"/>
    </source>
</evidence>
<dbReference type="EMBL" id="NOZQ01000203">
    <property type="protein sequence ID" value="OYD14127.1"/>
    <property type="molecule type" value="Genomic_DNA"/>
</dbReference>
<feature type="transmembrane region" description="Helical" evidence="6">
    <location>
        <begin position="7"/>
        <end position="27"/>
    </location>
</feature>
<dbReference type="InterPro" id="IPR007156">
    <property type="entry name" value="MamQ_LemA"/>
</dbReference>
<keyword evidence="4 6" id="KW-1133">Transmembrane helix</keyword>
<proteinExistence type="inferred from homology"/>
<dbReference type="Pfam" id="PF04011">
    <property type="entry name" value="LemA"/>
    <property type="match status" value="1"/>
</dbReference>
<evidence type="ECO:0000256" key="3">
    <source>
        <dbReference type="ARBA" id="ARBA00022692"/>
    </source>
</evidence>
<dbReference type="Proteomes" id="UP000215215">
    <property type="component" value="Unassembled WGS sequence"/>
</dbReference>
<reference evidence="8 9" key="1">
    <citation type="submission" date="2017-07" db="EMBL/GenBank/DDBJ databases">
        <title>Recovery of genomes from metagenomes via a dereplication, aggregation, and scoring strategy.</title>
        <authorList>
            <person name="Sieber C.M."/>
            <person name="Probst A.J."/>
            <person name="Sharrar A."/>
            <person name="Thomas B.C."/>
            <person name="Hess M."/>
            <person name="Tringe S.G."/>
            <person name="Banfield J.F."/>
        </authorList>
    </citation>
    <scope>NUCLEOTIDE SEQUENCE [LARGE SCALE GENOMIC DNA]</scope>
    <source>
        <strain evidence="8">JGI_Cruoil_03_44_89</strain>
    </source>
</reference>
<protein>
    <submittedName>
        <fullName evidence="8">LemA family protein</fullName>
    </submittedName>
</protein>
<comment type="subcellular location">
    <subcellularLocation>
        <location evidence="1">Membrane</location>
        <topology evidence="1">Single-pass membrane protein</topology>
    </subcellularLocation>
</comment>
<dbReference type="AlphaFoldDB" id="A0A235BSA4"/>
<dbReference type="InterPro" id="IPR023353">
    <property type="entry name" value="LemA-like_dom_sf"/>
</dbReference>
<evidence type="ECO:0000256" key="5">
    <source>
        <dbReference type="ARBA" id="ARBA00023136"/>
    </source>
</evidence>
<dbReference type="PANTHER" id="PTHR34478:SF2">
    <property type="entry name" value="MEMBRANE PROTEIN"/>
    <property type="match status" value="1"/>
</dbReference>
<keyword evidence="5 6" id="KW-0472">Membrane</keyword>
<accession>A0A235BSA4</accession>
<organism evidence="8 9">
    <name type="scientific">candidate division WOR-3 bacterium JGI_Cruoil_03_44_89</name>
    <dbReference type="NCBI Taxonomy" id="1973748"/>
    <lineage>
        <taxon>Bacteria</taxon>
        <taxon>Bacteria division WOR-3</taxon>
    </lineage>
</organism>
<evidence type="ECO:0000256" key="4">
    <source>
        <dbReference type="ARBA" id="ARBA00022989"/>
    </source>
</evidence>
<evidence type="ECO:0000313" key="7">
    <source>
        <dbReference type="EMBL" id="OYD14127.1"/>
    </source>
</evidence>
<evidence type="ECO:0000256" key="2">
    <source>
        <dbReference type="ARBA" id="ARBA00008854"/>
    </source>
</evidence>
<evidence type="ECO:0000313" key="9">
    <source>
        <dbReference type="Proteomes" id="UP000215215"/>
    </source>
</evidence>
<dbReference type="GO" id="GO:0016020">
    <property type="term" value="C:membrane"/>
    <property type="evidence" value="ECO:0007669"/>
    <property type="project" value="UniProtKB-SubCell"/>
</dbReference>
<sequence length="188" mass="21764">MRKLIAVIVIVVLIVVIIPVITIISYYNRFVTMEETAKNQWAQVESQLKRRFDLIPNLVETAKGYMTHEREVFTNIAEARAKLAGATTLKDKIEGERGLGMVLGRLLALVENYPQLKANENFLKLMDQLEGTENRIAVERMRYNESVRAYNTLIKRFPGNILARWFGREALPYFKTVEEEETVPEVRF</sequence>
<comment type="similarity">
    <text evidence="2">Belongs to the LemA family.</text>
</comment>
<dbReference type="Gene3D" id="1.20.1440.20">
    <property type="entry name" value="LemA-like domain"/>
    <property type="match status" value="1"/>
</dbReference>
<dbReference type="SUPFAM" id="SSF140478">
    <property type="entry name" value="LemA-like"/>
    <property type="match status" value="1"/>
</dbReference>
<evidence type="ECO:0000256" key="6">
    <source>
        <dbReference type="SAM" id="Phobius"/>
    </source>
</evidence>
<comment type="caution">
    <text evidence="8">The sequence shown here is derived from an EMBL/GenBank/DDBJ whole genome shotgun (WGS) entry which is preliminary data.</text>
</comment>